<dbReference type="InterPro" id="IPR056012">
    <property type="entry name" value="DUF7590"/>
</dbReference>
<evidence type="ECO:0000259" key="3">
    <source>
        <dbReference type="Pfam" id="PF03152"/>
    </source>
</evidence>
<evidence type="ECO:0000259" key="4">
    <source>
        <dbReference type="Pfam" id="PF24503"/>
    </source>
</evidence>
<evidence type="ECO:0000256" key="1">
    <source>
        <dbReference type="ARBA" id="ARBA00006043"/>
    </source>
</evidence>
<dbReference type="GO" id="GO:0031593">
    <property type="term" value="F:polyubiquitin modification-dependent protein binding"/>
    <property type="evidence" value="ECO:0007669"/>
    <property type="project" value="TreeGrafter"/>
</dbReference>
<evidence type="ECO:0000313" key="6">
    <source>
        <dbReference type="EMBL" id="KAK0616805.1"/>
    </source>
</evidence>
<dbReference type="InterPro" id="IPR042299">
    <property type="entry name" value="Ufd1-like_Nn"/>
</dbReference>
<name>A0AA40BX43_9PEZI</name>
<evidence type="ECO:0000256" key="2">
    <source>
        <dbReference type="ARBA" id="ARBA00022786"/>
    </source>
</evidence>
<gene>
    <name evidence="6" type="ORF">B0T14DRAFT_253130</name>
</gene>
<protein>
    <submittedName>
        <fullName evidence="6">Ubiquitin fusion degradation protein UFD1-domain-containing protein</fullName>
    </submittedName>
</protein>
<dbReference type="PANTHER" id="PTHR12555:SF15">
    <property type="entry name" value="FUSION DEGRADATION PROTEIN (UFD1), PUTATIVE (AFU_ORTHOLOGUE AFUA_4G04640)-RELATED"/>
    <property type="match status" value="1"/>
</dbReference>
<dbReference type="GO" id="GO:0036503">
    <property type="term" value="P:ERAD pathway"/>
    <property type="evidence" value="ECO:0007669"/>
    <property type="project" value="TreeGrafter"/>
</dbReference>
<dbReference type="EMBL" id="JAULSU010000005">
    <property type="protein sequence ID" value="KAK0616805.1"/>
    <property type="molecule type" value="Genomic_DNA"/>
</dbReference>
<dbReference type="Pfam" id="PF03152">
    <property type="entry name" value="UFD1_N1"/>
    <property type="match status" value="1"/>
</dbReference>
<dbReference type="AlphaFoldDB" id="A0AA40BX43"/>
<evidence type="ECO:0000259" key="5">
    <source>
        <dbReference type="Pfam" id="PF24842"/>
    </source>
</evidence>
<keyword evidence="7" id="KW-1185">Reference proteome</keyword>
<proteinExistence type="inferred from homology"/>
<dbReference type="Pfam" id="PF23580">
    <property type="entry name" value="Znf_XAF1_N"/>
    <property type="match status" value="1"/>
</dbReference>
<evidence type="ECO:0000313" key="7">
    <source>
        <dbReference type="Proteomes" id="UP001175000"/>
    </source>
</evidence>
<dbReference type="PANTHER" id="PTHR12555">
    <property type="entry name" value="UBIQUITIN FUSION DEGRADATON PROTEIN 1"/>
    <property type="match status" value="1"/>
</dbReference>
<dbReference type="InterPro" id="IPR004854">
    <property type="entry name" value="Ufd1-like"/>
</dbReference>
<dbReference type="Pfam" id="PF24503">
    <property type="entry name" value="DUF7590"/>
    <property type="match status" value="1"/>
</dbReference>
<dbReference type="GO" id="GO:0006511">
    <property type="term" value="P:ubiquitin-dependent protein catabolic process"/>
    <property type="evidence" value="ECO:0007669"/>
    <property type="project" value="InterPro"/>
</dbReference>
<organism evidence="6 7">
    <name type="scientific">Immersiella caudata</name>
    <dbReference type="NCBI Taxonomy" id="314043"/>
    <lineage>
        <taxon>Eukaryota</taxon>
        <taxon>Fungi</taxon>
        <taxon>Dikarya</taxon>
        <taxon>Ascomycota</taxon>
        <taxon>Pezizomycotina</taxon>
        <taxon>Sordariomycetes</taxon>
        <taxon>Sordariomycetidae</taxon>
        <taxon>Sordariales</taxon>
        <taxon>Lasiosphaeriaceae</taxon>
        <taxon>Immersiella</taxon>
    </lineage>
</organism>
<comment type="caution">
    <text evidence="6">The sequence shown here is derived from an EMBL/GenBank/DDBJ whole genome shotgun (WGS) entry which is preliminary data.</text>
</comment>
<comment type="similarity">
    <text evidence="1">Belongs to the UFD1 family.</text>
</comment>
<dbReference type="GO" id="GO:0034098">
    <property type="term" value="C:VCP-NPL4-UFD1 AAA ATPase complex"/>
    <property type="evidence" value="ECO:0007669"/>
    <property type="project" value="TreeGrafter"/>
</dbReference>
<dbReference type="Gene3D" id="2.40.40.50">
    <property type="entry name" value="Ubiquitin fusion degradation protein UFD1, N-terminal domain"/>
    <property type="match status" value="1"/>
</dbReference>
<feature type="domain" description="Ubiquitin fusion degradation protein UFD1 N-terminal subdomain 2" evidence="5">
    <location>
        <begin position="120"/>
        <end position="196"/>
    </location>
</feature>
<keyword evidence="2" id="KW-0833">Ubl conjugation pathway</keyword>
<dbReference type="Gene3D" id="3.10.330.10">
    <property type="match status" value="1"/>
</dbReference>
<accession>A0AA40BX43</accession>
<dbReference type="Pfam" id="PF24842">
    <property type="entry name" value="UFD1_N2"/>
    <property type="match status" value="1"/>
</dbReference>
<sequence>MPHAFTAFDRYNPYSFSETRRDQPQYRDTYQQLPHPLMFQLVNKKNGNAVYAGIREFSADEGEVALSPYLLDALGIQEGDIKESSSAGVIDLTRGEAEGEGGKAEDDAVWITVKARQLSKGTYVRLRPLEAGYNPDDWKSLLERQLRASFTTLTKDSILSVRGVKGEEFRFLVDKFGPEGDGICVVDTDLEVDIEALNEEQARETLRQIAAKAHQAPGATSGSSVGHTIDIWKDVEGQVLEGEYVDYDLPSWDKSRPIAIELTIADGQEVDLFVSPKSRRQRNTPRDYEHIFGDFSSPADGVKRIVIQPTNVVLEDAEALLISVHGFSLTDSSGTSSNLRRFTLRAKSAEMEGSSTSPIALGSSLARSADEDQCKNCRQWIPKRTMMLHENFCLRNNVLCPHCNNVFKKSSEEWANHWHCPTHQGAYGSNAISKEKHNFVEHTNHICPSCGPSCIFALTTIGLI</sequence>
<dbReference type="InterPro" id="IPR055417">
    <property type="entry name" value="UFD1_N1"/>
</dbReference>
<dbReference type="Proteomes" id="UP001175000">
    <property type="component" value="Unassembled WGS sequence"/>
</dbReference>
<feature type="domain" description="Ubiquitin fusion degradation protein UFD1 N-terminal subdomain 1" evidence="3">
    <location>
        <begin position="31"/>
        <end position="81"/>
    </location>
</feature>
<reference evidence="6" key="1">
    <citation type="submission" date="2023-06" db="EMBL/GenBank/DDBJ databases">
        <title>Genome-scale phylogeny and comparative genomics of the fungal order Sordariales.</title>
        <authorList>
            <consortium name="Lawrence Berkeley National Laboratory"/>
            <person name="Hensen N."/>
            <person name="Bonometti L."/>
            <person name="Westerberg I."/>
            <person name="Brannstrom I.O."/>
            <person name="Guillou S."/>
            <person name="Cros-Aarteil S."/>
            <person name="Calhoun S."/>
            <person name="Haridas S."/>
            <person name="Kuo A."/>
            <person name="Mondo S."/>
            <person name="Pangilinan J."/>
            <person name="Riley R."/>
            <person name="Labutti K."/>
            <person name="Andreopoulos B."/>
            <person name="Lipzen A."/>
            <person name="Chen C."/>
            <person name="Yanf M."/>
            <person name="Daum C."/>
            <person name="Ng V."/>
            <person name="Clum A."/>
            <person name="Steindorff A."/>
            <person name="Ohm R."/>
            <person name="Martin F."/>
            <person name="Silar P."/>
            <person name="Natvig D."/>
            <person name="Lalanne C."/>
            <person name="Gautier V."/>
            <person name="Ament-Velasquez S.L."/>
            <person name="Kruys A."/>
            <person name="Hutchinson M.I."/>
            <person name="Powell A.J."/>
            <person name="Barry K."/>
            <person name="Miller A.N."/>
            <person name="Grigoriev I.V."/>
            <person name="Debuchy R."/>
            <person name="Gladieux P."/>
            <person name="Thoren M.H."/>
            <person name="Johannesson H."/>
        </authorList>
    </citation>
    <scope>NUCLEOTIDE SEQUENCE</scope>
    <source>
        <strain evidence="6">CBS 606.72</strain>
    </source>
</reference>
<feature type="domain" description="DUF7590" evidence="4">
    <location>
        <begin position="222"/>
        <end position="349"/>
    </location>
</feature>
<dbReference type="InterPro" id="IPR055418">
    <property type="entry name" value="UFD1_N2"/>
</dbReference>